<gene>
    <name evidence="16" type="ORF">QBC33DRAFT_283061</name>
</gene>
<dbReference type="FunFam" id="2.60.40.420:FF:000045">
    <property type="entry name" value="Laccase 2"/>
    <property type="match status" value="1"/>
</dbReference>
<dbReference type="InterPro" id="IPR033138">
    <property type="entry name" value="Cu_oxidase_CS"/>
</dbReference>
<keyword evidence="6 12" id="KW-0732">Signal</keyword>
<comment type="similarity">
    <text evidence="3">Belongs to the multicopper oxidase family.</text>
</comment>
<feature type="domain" description="Plastocyanin-like" evidence="13">
    <location>
        <begin position="211"/>
        <end position="357"/>
    </location>
</feature>
<dbReference type="InterPro" id="IPR002355">
    <property type="entry name" value="Cu_oxidase_Cu_BS"/>
</dbReference>
<dbReference type="CDD" id="cd13880">
    <property type="entry name" value="CuRO_2_MaLCC_like"/>
    <property type="match status" value="1"/>
</dbReference>
<evidence type="ECO:0000256" key="7">
    <source>
        <dbReference type="ARBA" id="ARBA00023002"/>
    </source>
</evidence>
<dbReference type="Gene3D" id="2.60.40.420">
    <property type="entry name" value="Cupredoxins - blue copper proteins"/>
    <property type="match status" value="3"/>
</dbReference>
<feature type="chain" id="PRO_5042591085" description="laccase" evidence="12">
    <location>
        <begin position="23"/>
        <end position="587"/>
    </location>
</feature>
<dbReference type="CDD" id="cd13901">
    <property type="entry name" value="CuRO_3_MaLCC_like"/>
    <property type="match status" value="1"/>
</dbReference>
<evidence type="ECO:0000256" key="12">
    <source>
        <dbReference type="SAM" id="SignalP"/>
    </source>
</evidence>
<feature type="domain" description="Plastocyanin-like" evidence="15">
    <location>
        <begin position="89"/>
        <end position="199"/>
    </location>
</feature>
<dbReference type="GO" id="GO:0046274">
    <property type="term" value="P:lignin catabolic process"/>
    <property type="evidence" value="ECO:0007669"/>
    <property type="project" value="UniProtKB-KW"/>
</dbReference>
<evidence type="ECO:0000256" key="11">
    <source>
        <dbReference type="ARBA" id="ARBA00023185"/>
    </source>
</evidence>
<evidence type="ECO:0000313" key="17">
    <source>
        <dbReference type="Proteomes" id="UP001244011"/>
    </source>
</evidence>
<feature type="domain" description="Plastocyanin-like" evidence="14">
    <location>
        <begin position="426"/>
        <end position="552"/>
    </location>
</feature>
<accession>A0AAJ0BQ13</accession>
<protein>
    <recommendedName>
        <fullName evidence="4">laccase</fullName>
        <ecNumber evidence="4">1.10.3.2</ecNumber>
    </recommendedName>
</protein>
<organism evidence="16 17">
    <name type="scientific">Phialemonium atrogriseum</name>
    <dbReference type="NCBI Taxonomy" id="1093897"/>
    <lineage>
        <taxon>Eukaryota</taxon>
        <taxon>Fungi</taxon>
        <taxon>Dikarya</taxon>
        <taxon>Ascomycota</taxon>
        <taxon>Pezizomycotina</taxon>
        <taxon>Sordariomycetes</taxon>
        <taxon>Sordariomycetidae</taxon>
        <taxon>Cephalothecales</taxon>
        <taxon>Cephalothecaceae</taxon>
        <taxon>Phialemonium</taxon>
    </lineage>
</organism>
<dbReference type="AlphaFoldDB" id="A0AAJ0BQ13"/>
<dbReference type="Proteomes" id="UP001244011">
    <property type="component" value="Unassembled WGS sequence"/>
</dbReference>
<dbReference type="Pfam" id="PF07731">
    <property type="entry name" value="Cu-oxidase_2"/>
    <property type="match status" value="1"/>
</dbReference>
<evidence type="ECO:0000313" key="16">
    <source>
        <dbReference type="EMBL" id="KAK1762353.1"/>
    </source>
</evidence>
<evidence type="ECO:0000256" key="2">
    <source>
        <dbReference type="ARBA" id="ARBA00001935"/>
    </source>
</evidence>
<dbReference type="Pfam" id="PF00394">
    <property type="entry name" value="Cu-oxidase"/>
    <property type="match status" value="1"/>
</dbReference>
<dbReference type="RefSeq" id="XP_060278566.1">
    <property type="nucleotide sequence ID" value="XM_060423270.1"/>
</dbReference>
<keyword evidence="5" id="KW-0479">Metal-binding</keyword>
<evidence type="ECO:0000259" key="15">
    <source>
        <dbReference type="Pfam" id="PF07732"/>
    </source>
</evidence>
<proteinExistence type="inferred from homology"/>
<keyword evidence="9" id="KW-1015">Disulfide bond</keyword>
<dbReference type="FunFam" id="2.60.40.420:FF:000046">
    <property type="entry name" value="Multicopper oxidase"/>
    <property type="match status" value="1"/>
</dbReference>
<dbReference type="EC" id="1.10.3.2" evidence="4"/>
<keyword evidence="10" id="KW-0325">Glycoprotein</keyword>
<dbReference type="PROSITE" id="PS00080">
    <property type="entry name" value="MULTICOPPER_OXIDASE2"/>
    <property type="match status" value="1"/>
</dbReference>
<comment type="cofactor">
    <cofactor evidence="2">
        <name>Cu cation</name>
        <dbReference type="ChEBI" id="CHEBI:23378"/>
    </cofactor>
</comment>
<dbReference type="InterPro" id="IPR008972">
    <property type="entry name" value="Cupredoxin"/>
</dbReference>
<comment type="catalytic activity">
    <reaction evidence="1">
        <text>4 hydroquinone + O2 = 4 benzosemiquinone + 2 H2O</text>
        <dbReference type="Rhea" id="RHEA:11276"/>
        <dbReference type="ChEBI" id="CHEBI:15377"/>
        <dbReference type="ChEBI" id="CHEBI:15379"/>
        <dbReference type="ChEBI" id="CHEBI:17594"/>
        <dbReference type="ChEBI" id="CHEBI:17977"/>
        <dbReference type="EC" id="1.10.3.2"/>
    </reaction>
</comment>
<dbReference type="PANTHER" id="PTHR11709:SF87">
    <property type="entry name" value="LACCASE"/>
    <property type="match status" value="1"/>
</dbReference>
<dbReference type="PANTHER" id="PTHR11709">
    <property type="entry name" value="MULTI-COPPER OXIDASE"/>
    <property type="match status" value="1"/>
</dbReference>
<name>A0AAJ0BQ13_9PEZI</name>
<dbReference type="FunFam" id="2.60.40.420:FF:000021">
    <property type="entry name" value="Extracellular dihydrogeodin oxidase/laccase"/>
    <property type="match status" value="1"/>
</dbReference>
<evidence type="ECO:0000256" key="4">
    <source>
        <dbReference type="ARBA" id="ARBA00012297"/>
    </source>
</evidence>
<keyword evidence="17" id="KW-1185">Reference proteome</keyword>
<dbReference type="GeneID" id="85306457"/>
<dbReference type="PROSITE" id="PS00079">
    <property type="entry name" value="MULTICOPPER_OXIDASE1"/>
    <property type="match status" value="1"/>
</dbReference>
<evidence type="ECO:0000256" key="6">
    <source>
        <dbReference type="ARBA" id="ARBA00022729"/>
    </source>
</evidence>
<dbReference type="InterPro" id="IPR045087">
    <property type="entry name" value="Cu-oxidase_fam"/>
</dbReference>
<dbReference type="InterPro" id="IPR011707">
    <property type="entry name" value="Cu-oxidase-like_N"/>
</dbReference>
<keyword evidence="8" id="KW-0186">Copper</keyword>
<keyword evidence="7" id="KW-0560">Oxidoreductase</keyword>
<dbReference type="InterPro" id="IPR001117">
    <property type="entry name" value="Cu-oxidase_2nd"/>
</dbReference>
<evidence type="ECO:0000256" key="3">
    <source>
        <dbReference type="ARBA" id="ARBA00010609"/>
    </source>
</evidence>
<dbReference type="CDD" id="cd13854">
    <property type="entry name" value="CuRO_1_MaLCC_like"/>
    <property type="match status" value="1"/>
</dbReference>
<sequence length="587" mass="63913">MLHKSCLLGIVPALFFGDLTSATPRPSLVARVPQASTTIIPGGAPCGANNATNRGCWKNNWNISTDYEGTTPPGKTRTIDLFITNVTSFAPDGVAKPVMLVNGAYPPPTIIAEWGDYLNITVHNQLKDNGTSFHWHGFRQKNSNNQDGANGVTECPIPPGGSRTYSFRAMQYGTSWYHSHFSVQYANGIVGAIQINGPASADYDIDLGPYLVSDWYHRTADVLQLVSEQATGPPPHSDNVLFNGSNINPAGAGGAYNRVKLTPGKKHLVRLINPSAENHFTLSLVGHTFTVIAADLVPVKPVVKSTLFLAIGQRYDVIIEATQPVGNYWFNATLDSSGLCGLSNNPFPAAIFSYQGAPDALPTDPGARVTANCHDTTGFTPVVGRTLDPSTFEANEEQLDINLSTAVTSRGTIFQWLVNGSTIDVEWDKPILQYIAEGNNSFPTNANVVELHETTGWTYVAINNLQGGLPHPIHLHGHDFLVLGTSDSGKFNPVTDKSKLNFNNPVRRDVAMLPNGWLVIAFEINNPGAWIMHCHIAWHVSQGLSVQFLELKDQIAKAMHLDQIQPNCNAWRAYWPHAYYPKVDSGL</sequence>
<evidence type="ECO:0000256" key="1">
    <source>
        <dbReference type="ARBA" id="ARBA00000349"/>
    </source>
</evidence>
<dbReference type="GO" id="GO:0052716">
    <property type="term" value="F:hydroquinone:oxygen oxidoreductase activity"/>
    <property type="evidence" value="ECO:0007669"/>
    <property type="project" value="UniProtKB-EC"/>
</dbReference>
<reference evidence="16" key="1">
    <citation type="submission" date="2023-06" db="EMBL/GenBank/DDBJ databases">
        <title>Genome-scale phylogeny and comparative genomics of the fungal order Sordariales.</title>
        <authorList>
            <consortium name="Lawrence Berkeley National Laboratory"/>
            <person name="Hensen N."/>
            <person name="Bonometti L."/>
            <person name="Westerberg I."/>
            <person name="Brannstrom I.O."/>
            <person name="Guillou S."/>
            <person name="Cros-Aarteil S."/>
            <person name="Calhoun S."/>
            <person name="Haridas S."/>
            <person name="Kuo A."/>
            <person name="Mondo S."/>
            <person name="Pangilinan J."/>
            <person name="Riley R."/>
            <person name="Labutti K."/>
            <person name="Andreopoulos B."/>
            <person name="Lipzen A."/>
            <person name="Chen C."/>
            <person name="Yanf M."/>
            <person name="Daum C."/>
            <person name="Ng V."/>
            <person name="Clum A."/>
            <person name="Steindorff A."/>
            <person name="Ohm R."/>
            <person name="Martin F."/>
            <person name="Silar P."/>
            <person name="Natvig D."/>
            <person name="Lalanne C."/>
            <person name="Gautier V."/>
            <person name="Ament-Velasquez S.L."/>
            <person name="Kruys A."/>
            <person name="Hutchinson M.I."/>
            <person name="Powell A.J."/>
            <person name="Barry K."/>
            <person name="Miller A.N."/>
            <person name="Grigoriev I.V."/>
            <person name="Debuchy R."/>
            <person name="Gladieux P."/>
            <person name="Thoren M.H."/>
            <person name="Johannesson H."/>
        </authorList>
    </citation>
    <scope>NUCLEOTIDE SEQUENCE</scope>
    <source>
        <strain evidence="16">8032-3</strain>
    </source>
</reference>
<keyword evidence="11" id="KW-0439">Lignin degradation</keyword>
<dbReference type="InterPro" id="IPR011706">
    <property type="entry name" value="Cu-oxidase_C"/>
</dbReference>
<dbReference type="GO" id="GO:0005507">
    <property type="term" value="F:copper ion binding"/>
    <property type="evidence" value="ECO:0007669"/>
    <property type="project" value="InterPro"/>
</dbReference>
<evidence type="ECO:0000256" key="10">
    <source>
        <dbReference type="ARBA" id="ARBA00023180"/>
    </source>
</evidence>
<evidence type="ECO:0000256" key="8">
    <source>
        <dbReference type="ARBA" id="ARBA00023008"/>
    </source>
</evidence>
<dbReference type="SUPFAM" id="SSF49503">
    <property type="entry name" value="Cupredoxins"/>
    <property type="match status" value="3"/>
</dbReference>
<dbReference type="Pfam" id="PF07732">
    <property type="entry name" value="Cu-oxidase_3"/>
    <property type="match status" value="1"/>
</dbReference>
<evidence type="ECO:0000256" key="5">
    <source>
        <dbReference type="ARBA" id="ARBA00022723"/>
    </source>
</evidence>
<evidence type="ECO:0000259" key="14">
    <source>
        <dbReference type="Pfam" id="PF07731"/>
    </source>
</evidence>
<comment type="caution">
    <text evidence="16">The sequence shown here is derived from an EMBL/GenBank/DDBJ whole genome shotgun (WGS) entry which is preliminary data.</text>
</comment>
<evidence type="ECO:0000256" key="9">
    <source>
        <dbReference type="ARBA" id="ARBA00023157"/>
    </source>
</evidence>
<feature type="signal peptide" evidence="12">
    <location>
        <begin position="1"/>
        <end position="22"/>
    </location>
</feature>
<dbReference type="EMBL" id="MU839038">
    <property type="protein sequence ID" value="KAK1762353.1"/>
    <property type="molecule type" value="Genomic_DNA"/>
</dbReference>
<evidence type="ECO:0000259" key="13">
    <source>
        <dbReference type="Pfam" id="PF00394"/>
    </source>
</evidence>